<dbReference type="HOGENOM" id="CLU_3269352_0_0_4"/>
<accession>C0DRW1</accession>
<reference evidence="2 3" key="1">
    <citation type="submission" date="2009-01" db="EMBL/GenBank/DDBJ databases">
        <authorList>
            <person name="Fulton L."/>
            <person name="Clifton S."/>
            <person name="Chinwalla A.T."/>
            <person name="Mitreva M."/>
            <person name="Sodergren E."/>
            <person name="Weinstock G."/>
            <person name="Clifton S."/>
            <person name="Dooling D.J."/>
            <person name="Fulton B."/>
            <person name="Minx P."/>
            <person name="Pepin K.H."/>
            <person name="Johnson M."/>
            <person name="Bhonagiri V."/>
            <person name="Nash W.E."/>
            <person name="Mardis E.R."/>
            <person name="Wilson R.K."/>
        </authorList>
    </citation>
    <scope>NUCLEOTIDE SEQUENCE [LARGE SCALE GENOMIC DNA]</scope>
    <source>
        <strain evidence="2 3">ATCC 23834</strain>
    </source>
</reference>
<feature type="region of interest" description="Disordered" evidence="1">
    <location>
        <begin position="1"/>
        <end position="23"/>
    </location>
</feature>
<comment type="caution">
    <text evidence="2">The sequence shown here is derived from an EMBL/GenBank/DDBJ whole genome shotgun (WGS) entry which is preliminary data.</text>
</comment>
<organism evidence="2 3">
    <name type="scientific">Eikenella corrodens ATCC 23834</name>
    <dbReference type="NCBI Taxonomy" id="546274"/>
    <lineage>
        <taxon>Bacteria</taxon>
        <taxon>Pseudomonadati</taxon>
        <taxon>Pseudomonadota</taxon>
        <taxon>Betaproteobacteria</taxon>
        <taxon>Neisseriales</taxon>
        <taxon>Neisseriaceae</taxon>
        <taxon>Eikenella</taxon>
    </lineage>
</organism>
<protein>
    <submittedName>
        <fullName evidence="2">Uncharacterized protein</fullName>
    </submittedName>
</protein>
<evidence type="ECO:0000313" key="3">
    <source>
        <dbReference type="Proteomes" id="UP000005837"/>
    </source>
</evidence>
<name>C0DRW1_EIKCO</name>
<dbReference type="AlphaFoldDB" id="C0DRW1"/>
<gene>
    <name evidence="2" type="ORF">EIKCOROL_00077</name>
</gene>
<sequence length="41" mass="4630">MKMKNGRRWQAAQVRQGEPTPQHSFSIIKISGSLFSVKQAT</sequence>
<dbReference type="Proteomes" id="UP000005837">
    <property type="component" value="Unassembled WGS sequence"/>
</dbReference>
<dbReference type="EMBL" id="ACEA01000002">
    <property type="protein sequence ID" value="EEG25258.1"/>
    <property type="molecule type" value="Genomic_DNA"/>
</dbReference>
<evidence type="ECO:0000313" key="2">
    <source>
        <dbReference type="EMBL" id="EEG25258.1"/>
    </source>
</evidence>
<proteinExistence type="predicted"/>
<evidence type="ECO:0000256" key="1">
    <source>
        <dbReference type="SAM" id="MobiDB-lite"/>
    </source>
</evidence>